<keyword evidence="6" id="KW-1185">Reference proteome</keyword>
<dbReference type="GO" id="GO:0003700">
    <property type="term" value="F:DNA-binding transcription factor activity"/>
    <property type="evidence" value="ECO:0007669"/>
    <property type="project" value="InterPro"/>
</dbReference>
<sequence>MERMMNDLGYLINKAARLTKWELKNKLSDVGLTSSQFAVIREIGCNECKSDNTISLSPAAIAERLHSDRPTISGIIQRLTNQGWVRRTENPNDRRSQIIVLTEKSKELMENFESLSNEAIKRGIWDFKEEEIENLKGYLRRIIDNFS</sequence>
<comment type="caution">
    <text evidence="5">The sequence shown here is derived from an EMBL/GenBank/DDBJ whole genome shotgun (WGS) entry which is preliminary data.</text>
</comment>
<evidence type="ECO:0000259" key="4">
    <source>
        <dbReference type="PROSITE" id="PS50995"/>
    </source>
</evidence>
<dbReference type="SMART" id="SM00347">
    <property type="entry name" value="HTH_MARR"/>
    <property type="match status" value="1"/>
</dbReference>
<protein>
    <submittedName>
        <fullName evidence="5">MarR family transcriptional regulator for hemolysin</fullName>
    </submittedName>
</protein>
<accession>A0A841L0I1</accession>
<gene>
    <name evidence="5" type="ORF">HNQ80_001990</name>
</gene>
<evidence type="ECO:0000256" key="3">
    <source>
        <dbReference type="ARBA" id="ARBA00023163"/>
    </source>
</evidence>
<dbReference type="InterPro" id="IPR036388">
    <property type="entry name" value="WH-like_DNA-bd_sf"/>
</dbReference>
<proteinExistence type="predicted"/>
<evidence type="ECO:0000313" key="5">
    <source>
        <dbReference type="EMBL" id="MBB6215899.1"/>
    </source>
</evidence>
<dbReference type="AlphaFoldDB" id="A0A841L0I1"/>
<dbReference type="Gene3D" id="1.10.10.10">
    <property type="entry name" value="Winged helix-like DNA-binding domain superfamily/Winged helix DNA-binding domain"/>
    <property type="match status" value="1"/>
</dbReference>
<reference evidence="5 6" key="1">
    <citation type="submission" date="2020-08" db="EMBL/GenBank/DDBJ databases">
        <title>Genomic Encyclopedia of Type Strains, Phase IV (KMG-IV): sequencing the most valuable type-strain genomes for metagenomic binning, comparative biology and taxonomic classification.</title>
        <authorList>
            <person name="Goeker M."/>
        </authorList>
    </citation>
    <scope>NUCLEOTIDE SEQUENCE [LARGE SCALE GENOMIC DNA]</scope>
    <source>
        <strain evidence="5 6">DSM 103526</strain>
    </source>
</reference>
<dbReference type="PANTHER" id="PTHR42756">
    <property type="entry name" value="TRANSCRIPTIONAL REGULATOR, MARR"/>
    <property type="match status" value="1"/>
</dbReference>
<feature type="domain" description="HTH marR-type" evidence="4">
    <location>
        <begin position="5"/>
        <end position="144"/>
    </location>
</feature>
<dbReference type="Proteomes" id="UP000579281">
    <property type="component" value="Unassembled WGS sequence"/>
</dbReference>
<organism evidence="5 6">
    <name type="scientific">Anaerosolibacter carboniphilus</name>
    <dbReference type="NCBI Taxonomy" id="1417629"/>
    <lineage>
        <taxon>Bacteria</taxon>
        <taxon>Bacillati</taxon>
        <taxon>Bacillota</taxon>
        <taxon>Clostridia</taxon>
        <taxon>Peptostreptococcales</taxon>
        <taxon>Thermotaleaceae</taxon>
        <taxon>Anaerosolibacter</taxon>
    </lineage>
</organism>
<dbReference type="Pfam" id="PF12802">
    <property type="entry name" value="MarR_2"/>
    <property type="match status" value="1"/>
</dbReference>
<dbReference type="InterPro" id="IPR036390">
    <property type="entry name" value="WH_DNA-bd_sf"/>
</dbReference>
<evidence type="ECO:0000256" key="1">
    <source>
        <dbReference type="ARBA" id="ARBA00023015"/>
    </source>
</evidence>
<dbReference type="PROSITE" id="PS50995">
    <property type="entry name" value="HTH_MARR_2"/>
    <property type="match status" value="1"/>
</dbReference>
<dbReference type="InterPro" id="IPR000835">
    <property type="entry name" value="HTH_MarR-typ"/>
</dbReference>
<keyword evidence="3" id="KW-0804">Transcription</keyword>
<dbReference type="GO" id="GO:0003677">
    <property type="term" value="F:DNA binding"/>
    <property type="evidence" value="ECO:0007669"/>
    <property type="project" value="UniProtKB-KW"/>
</dbReference>
<dbReference type="PANTHER" id="PTHR42756:SF1">
    <property type="entry name" value="TRANSCRIPTIONAL REPRESSOR OF EMRAB OPERON"/>
    <property type="match status" value="1"/>
</dbReference>
<dbReference type="EMBL" id="JACHEN010000011">
    <property type="protein sequence ID" value="MBB6215899.1"/>
    <property type="molecule type" value="Genomic_DNA"/>
</dbReference>
<dbReference type="RefSeq" id="WP_184310454.1">
    <property type="nucleotide sequence ID" value="NZ_JACHEN010000011.1"/>
</dbReference>
<name>A0A841L0I1_9FIRM</name>
<evidence type="ECO:0000256" key="2">
    <source>
        <dbReference type="ARBA" id="ARBA00023125"/>
    </source>
</evidence>
<dbReference type="PRINTS" id="PR00598">
    <property type="entry name" value="HTHMARR"/>
</dbReference>
<keyword evidence="1" id="KW-0805">Transcription regulation</keyword>
<evidence type="ECO:0000313" key="6">
    <source>
        <dbReference type="Proteomes" id="UP000579281"/>
    </source>
</evidence>
<dbReference type="SUPFAM" id="SSF46785">
    <property type="entry name" value="Winged helix' DNA-binding domain"/>
    <property type="match status" value="1"/>
</dbReference>
<keyword evidence="2" id="KW-0238">DNA-binding</keyword>